<dbReference type="GO" id="GO:0016787">
    <property type="term" value="F:hydrolase activity"/>
    <property type="evidence" value="ECO:0007669"/>
    <property type="project" value="UniProtKB-KW"/>
</dbReference>
<gene>
    <name evidence="8" type="ORF">H9819_06320</name>
</gene>
<dbReference type="InterPro" id="IPR044742">
    <property type="entry name" value="DEAD/DEAH_RhlB"/>
</dbReference>
<keyword evidence="3 8" id="KW-0347">Helicase</keyword>
<dbReference type="Pfam" id="PF00271">
    <property type="entry name" value="Helicase_C"/>
    <property type="match status" value="1"/>
</dbReference>
<evidence type="ECO:0000256" key="3">
    <source>
        <dbReference type="ARBA" id="ARBA00022806"/>
    </source>
</evidence>
<dbReference type="PROSITE" id="PS51194">
    <property type="entry name" value="HELICASE_CTER"/>
    <property type="match status" value="1"/>
</dbReference>
<sequence length="442" mass="49598">MQHLDILARLNITSLTPMQEATAQAWTTGRDLILLSPTGTGKTLAFLLPLATGLDEHQPDVQAIVISPSRELALQTTRVFADMRTPLRALCCHGGRPTMDEHRLMQQTHPALIVATPGRLADHLRKNNFPTGQVHTLIIDEFDKCLELGFQEEMEEIIRLLPAVKRRVLLSATDTADLPPFACPTQDPEAAPLRLDFLQTHTTDDRLTLHTVPSPAKDKLETLFRLLCTLGNASTLVFANHRESVDRIARFLRDRRFPASPFHGGMEQDNRERALYKFRNGTTPVLICTDLAARGLDIDGVANIVHYHLPLTPDTFTHRNGRTARWNARGNAYLILHTDEKRPDWLPPHIPALDLPATTPPIPRPDWATIYIGKGKRDRLSRADIVGFLCKKAGLSRDDLGRIDILPHFALAAIRRNRLAQTLRLVQGEKIKGLHTRIEQAK</sequence>
<dbReference type="Pfam" id="PF03880">
    <property type="entry name" value="DbpA"/>
    <property type="match status" value="1"/>
</dbReference>
<feature type="domain" description="Helicase C-terminal" evidence="7">
    <location>
        <begin position="222"/>
        <end position="368"/>
    </location>
</feature>
<evidence type="ECO:0000256" key="5">
    <source>
        <dbReference type="ARBA" id="ARBA00038437"/>
    </source>
</evidence>
<dbReference type="EMBL" id="DXCK01000089">
    <property type="protein sequence ID" value="HIZ01852.1"/>
    <property type="molecule type" value="Genomic_DNA"/>
</dbReference>
<dbReference type="InterPro" id="IPR001650">
    <property type="entry name" value="Helicase_C-like"/>
</dbReference>
<evidence type="ECO:0000313" key="9">
    <source>
        <dbReference type="Proteomes" id="UP000824023"/>
    </source>
</evidence>
<dbReference type="AlphaFoldDB" id="A0A9D2CXD1"/>
<dbReference type="InterPro" id="IPR011545">
    <property type="entry name" value="DEAD/DEAH_box_helicase_dom"/>
</dbReference>
<dbReference type="InterPro" id="IPR005580">
    <property type="entry name" value="DbpA/CsdA_RNA-bd_dom"/>
</dbReference>
<dbReference type="SMART" id="SM00487">
    <property type="entry name" value="DEXDc"/>
    <property type="match status" value="1"/>
</dbReference>
<dbReference type="Gene3D" id="3.30.70.330">
    <property type="match status" value="1"/>
</dbReference>
<dbReference type="PANTHER" id="PTHR47959:SF1">
    <property type="entry name" value="ATP-DEPENDENT RNA HELICASE DBPA"/>
    <property type="match status" value="1"/>
</dbReference>
<accession>A0A9D2CXD1</accession>
<dbReference type="CDD" id="cd00268">
    <property type="entry name" value="DEADc"/>
    <property type="match status" value="1"/>
</dbReference>
<evidence type="ECO:0000256" key="1">
    <source>
        <dbReference type="ARBA" id="ARBA00022741"/>
    </source>
</evidence>
<organism evidence="8 9">
    <name type="scientific">Candidatus Bacteroides merdipullorum</name>
    <dbReference type="NCBI Taxonomy" id="2838474"/>
    <lineage>
        <taxon>Bacteria</taxon>
        <taxon>Pseudomonadati</taxon>
        <taxon>Bacteroidota</taxon>
        <taxon>Bacteroidia</taxon>
        <taxon>Bacteroidales</taxon>
        <taxon>Bacteroidaceae</taxon>
        <taxon>Bacteroides</taxon>
    </lineage>
</organism>
<keyword evidence="1" id="KW-0547">Nucleotide-binding</keyword>
<dbReference type="Gene3D" id="3.40.50.300">
    <property type="entry name" value="P-loop containing nucleotide triphosphate hydrolases"/>
    <property type="match status" value="2"/>
</dbReference>
<dbReference type="CDD" id="cd12252">
    <property type="entry name" value="RRM_DbpA"/>
    <property type="match status" value="1"/>
</dbReference>
<dbReference type="Proteomes" id="UP000824023">
    <property type="component" value="Unassembled WGS sequence"/>
</dbReference>
<evidence type="ECO:0000259" key="7">
    <source>
        <dbReference type="PROSITE" id="PS51194"/>
    </source>
</evidence>
<proteinExistence type="inferred from homology"/>
<dbReference type="Pfam" id="PF00270">
    <property type="entry name" value="DEAD"/>
    <property type="match status" value="1"/>
</dbReference>
<evidence type="ECO:0000256" key="2">
    <source>
        <dbReference type="ARBA" id="ARBA00022801"/>
    </source>
</evidence>
<evidence type="ECO:0000259" key="6">
    <source>
        <dbReference type="PROSITE" id="PS51192"/>
    </source>
</evidence>
<dbReference type="SMART" id="SM00490">
    <property type="entry name" value="HELICc"/>
    <property type="match status" value="1"/>
</dbReference>
<dbReference type="InterPro" id="IPR050079">
    <property type="entry name" value="DEAD_box_RNA_helicase"/>
</dbReference>
<reference evidence="8" key="2">
    <citation type="submission" date="2021-04" db="EMBL/GenBank/DDBJ databases">
        <authorList>
            <person name="Gilroy R."/>
        </authorList>
    </citation>
    <scope>NUCLEOTIDE SEQUENCE</scope>
    <source>
        <strain evidence="8">ChiHjej12B11-24981</strain>
    </source>
</reference>
<protein>
    <submittedName>
        <fullName evidence="8">DEAD/DEAH box helicase</fullName>
    </submittedName>
</protein>
<keyword evidence="2" id="KW-0378">Hydrolase</keyword>
<dbReference type="PROSITE" id="PS51192">
    <property type="entry name" value="HELICASE_ATP_BIND_1"/>
    <property type="match status" value="1"/>
</dbReference>
<dbReference type="SUPFAM" id="SSF52540">
    <property type="entry name" value="P-loop containing nucleoside triphosphate hydrolases"/>
    <property type="match status" value="1"/>
</dbReference>
<dbReference type="GO" id="GO:0005524">
    <property type="term" value="F:ATP binding"/>
    <property type="evidence" value="ECO:0007669"/>
    <property type="project" value="UniProtKB-KW"/>
</dbReference>
<dbReference type="GO" id="GO:0003724">
    <property type="term" value="F:RNA helicase activity"/>
    <property type="evidence" value="ECO:0007669"/>
    <property type="project" value="TreeGrafter"/>
</dbReference>
<reference evidence="8" key="1">
    <citation type="journal article" date="2021" name="PeerJ">
        <title>Extensive microbial diversity within the chicken gut microbiome revealed by metagenomics and culture.</title>
        <authorList>
            <person name="Gilroy R."/>
            <person name="Ravi A."/>
            <person name="Getino M."/>
            <person name="Pursley I."/>
            <person name="Horton D.L."/>
            <person name="Alikhan N.F."/>
            <person name="Baker D."/>
            <person name="Gharbi K."/>
            <person name="Hall N."/>
            <person name="Watson M."/>
            <person name="Adriaenssens E.M."/>
            <person name="Foster-Nyarko E."/>
            <person name="Jarju S."/>
            <person name="Secka A."/>
            <person name="Antonio M."/>
            <person name="Oren A."/>
            <person name="Chaudhuri R.R."/>
            <person name="La Ragione R."/>
            <person name="Hildebrand F."/>
            <person name="Pallen M.J."/>
        </authorList>
    </citation>
    <scope>NUCLEOTIDE SEQUENCE</scope>
    <source>
        <strain evidence="8">ChiHjej12B11-24981</strain>
    </source>
</reference>
<evidence type="ECO:0000313" key="8">
    <source>
        <dbReference type="EMBL" id="HIZ01852.1"/>
    </source>
</evidence>
<dbReference type="InterPro" id="IPR027417">
    <property type="entry name" value="P-loop_NTPase"/>
</dbReference>
<dbReference type="PANTHER" id="PTHR47959">
    <property type="entry name" value="ATP-DEPENDENT RNA HELICASE RHLE-RELATED"/>
    <property type="match status" value="1"/>
</dbReference>
<dbReference type="CDD" id="cd18787">
    <property type="entry name" value="SF2_C_DEAD"/>
    <property type="match status" value="1"/>
</dbReference>
<feature type="domain" description="Helicase ATP-binding" evidence="6">
    <location>
        <begin position="23"/>
        <end position="173"/>
    </location>
</feature>
<dbReference type="GO" id="GO:0003676">
    <property type="term" value="F:nucleic acid binding"/>
    <property type="evidence" value="ECO:0007669"/>
    <property type="project" value="InterPro"/>
</dbReference>
<keyword evidence="4" id="KW-0067">ATP-binding</keyword>
<dbReference type="InterPro" id="IPR012677">
    <property type="entry name" value="Nucleotide-bd_a/b_plait_sf"/>
</dbReference>
<dbReference type="GO" id="GO:0005829">
    <property type="term" value="C:cytosol"/>
    <property type="evidence" value="ECO:0007669"/>
    <property type="project" value="TreeGrafter"/>
</dbReference>
<name>A0A9D2CXD1_9BACE</name>
<comment type="similarity">
    <text evidence="5">Belongs to the DEAD box helicase family.</text>
</comment>
<comment type="caution">
    <text evidence="8">The sequence shown here is derived from an EMBL/GenBank/DDBJ whole genome shotgun (WGS) entry which is preliminary data.</text>
</comment>
<dbReference type="InterPro" id="IPR014001">
    <property type="entry name" value="Helicase_ATP-bd"/>
</dbReference>
<evidence type="ECO:0000256" key="4">
    <source>
        <dbReference type="ARBA" id="ARBA00022840"/>
    </source>
</evidence>